<keyword evidence="2" id="KW-1133">Transmembrane helix</keyword>
<dbReference type="SMART" id="SM00050">
    <property type="entry name" value="DISIN"/>
    <property type="match status" value="1"/>
</dbReference>
<dbReference type="PROSITE" id="PS50214">
    <property type="entry name" value="DISINTEGRIN_2"/>
    <property type="match status" value="1"/>
</dbReference>
<feature type="domain" description="Disintegrin" evidence="4">
    <location>
        <begin position="438"/>
        <end position="525"/>
    </location>
</feature>
<dbReference type="Proteomes" id="UP001652625">
    <property type="component" value="Chromosome 15"/>
</dbReference>
<accession>A0ABM4DKT6</accession>
<dbReference type="SUPFAM" id="SSF55486">
    <property type="entry name" value="Metalloproteases ('zincins'), catalytic domain"/>
    <property type="match status" value="1"/>
</dbReference>
<protein>
    <submittedName>
        <fullName evidence="7 8">Disintegrin and metalloproteinase domain-containing protein 17-like isoform X1</fullName>
    </submittedName>
</protein>
<evidence type="ECO:0000313" key="6">
    <source>
        <dbReference type="Proteomes" id="UP001652625"/>
    </source>
</evidence>
<evidence type="ECO:0000256" key="3">
    <source>
        <dbReference type="SAM" id="SignalP"/>
    </source>
</evidence>
<dbReference type="InterPro" id="IPR051489">
    <property type="entry name" value="ADAM_Metalloproteinase"/>
</dbReference>
<comment type="caution">
    <text evidence="1">Lacks conserved residue(s) required for the propagation of feature annotation.</text>
</comment>
<evidence type="ECO:0000313" key="8">
    <source>
        <dbReference type="RefSeq" id="XP_065675131.1"/>
    </source>
</evidence>
<reference evidence="7 8" key="1">
    <citation type="submission" date="2025-05" db="UniProtKB">
        <authorList>
            <consortium name="RefSeq"/>
        </authorList>
    </citation>
    <scope>IDENTIFICATION</scope>
</reference>
<feature type="signal peptide" evidence="3">
    <location>
        <begin position="1"/>
        <end position="15"/>
    </location>
</feature>
<evidence type="ECO:0000256" key="1">
    <source>
        <dbReference type="PROSITE-ProRule" id="PRU00276"/>
    </source>
</evidence>
<feature type="domain" description="Peptidase M12B" evidence="5">
    <location>
        <begin position="205"/>
        <end position="437"/>
    </location>
</feature>
<evidence type="ECO:0000259" key="5">
    <source>
        <dbReference type="PROSITE" id="PS50215"/>
    </source>
</evidence>
<feature type="chain" id="PRO_5045026049" evidence="3">
    <location>
        <begin position="16"/>
        <end position="703"/>
    </location>
</feature>
<gene>
    <name evidence="7 8" type="primary">LOC136071997</name>
</gene>
<dbReference type="RefSeq" id="XP_065675130.1">
    <property type="nucleotide sequence ID" value="XM_065819058.1"/>
</dbReference>
<keyword evidence="3" id="KW-0732">Signal</keyword>
<dbReference type="InterPro" id="IPR001590">
    <property type="entry name" value="Peptidase_M12B"/>
</dbReference>
<dbReference type="SUPFAM" id="SSF57552">
    <property type="entry name" value="Blood coagulation inhibitor (disintegrin)"/>
    <property type="match status" value="1"/>
</dbReference>
<keyword evidence="1" id="KW-0862">Zinc</keyword>
<dbReference type="Pfam" id="PF16698">
    <property type="entry name" value="ADAM17_MPD"/>
    <property type="match status" value="1"/>
</dbReference>
<dbReference type="Gene3D" id="4.10.70.10">
    <property type="entry name" value="Disintegrin domain"/>
    <property type="match status" value="1"/>
</dbReference>
<evidence type="ECO:0000259" key="4">
    <source>
        <dbReference type="PROSITE" id="PS50214"/>
    </source>
</evidence>
<dbReference type="PANTHER" id="PTHR45702">
    <property type="entry name" value="ADAM10/ADAM17 METALLOPEPTIDASE FAMILY MEMBER"/>
    <property type="match status" value="1"/>
</dbReference>
<name>A0ABM4DKT6_HYDVU</name>
<evidence type="ECO:0000313" key="7">
    <source>
        <dbReference type="RefSeq" id="XP_065675130.1"/>
    </source>
</evidence>
<dbReference type="Pfam" id="PF13574">
    <property type="entry name" value="Reprolysin_2"/>
    <property type="match status" value="1"/>
</dbReference>
<sequence length="703" mass="79788">MFVINLCHLMIFCSAYIFSDVIKSDIFSSLSYYEVIQTSDIHHRYRRDLNGQQSRYMSFKIHGKNFNIYLYHSHSIFSPGFKAVSVDGSGQENKVEIDKDSYYEGYDLKDQSSHIIAHVETNMVTATLISTNNTYIIEPMWRHNSSDLNKMLVYKLSDVYLNFTHMHMPKLFCGVNKVDSYKGNVKITPERNKRETSTKLDKEKNRCTLELVGDYSFYVNMGMSNEVNAVNYMVQVVNRVNLIYKETEWTEIGKNIGFQIIKATVLNSYSSDNKHIYNSKKKWDPDNLLAAFSRSDWSKVCLAHLFTYQDFDNGVIGLAYVATQGTNEHGGICSNNYTDATGLRHLNCALSSSFNWGRKLLTVEADLVTAHELGHNFGSNHDVSPPCVSSTSRGNYIMYATAVSGEHDNNKRFSPCSIDAISKVLKAKKDKCFEKEVDKFCGNKVVEQDEQCDPGLNRTDICCQDNCRFRDSSYQCSDFNDLCCKSCMFASNETVCRAKFELDCKAETKCNGKQKDCPDSPPLTGNECGLSHGKCKDGVCISLCWLENKTSCLCGAGENACNVCCNNTDNVCKPIDKKLLEKDGSPCALLSNQIGHCVSGKCEKYQINVQDQFSDLLKSFTFSKFARFMKANIVGTILTFSLMFWIPLACIVNYLDRKQEKEDTEIRNLNAEWMNPKSTDFIKKFINNDKKSLKVKTKYHVPT</sequence>
<feature type="binding site" evidence="1">
    <location>
        <position position="375"/>
    </location>
    <ligand>
        <name>Zn(2+)</name>
        <dbReference type="ChEBI" id="CHEBI:29105"/>
        <note>catalytic</note>
    </ligand>
</feature>
<keyword evidence="1" id="KW-0479">Metal-binding</keyword>
<dbReference type="PROSITE" id="PS50215">
    <property type="entry name" value="ADAM_MEPRO"/>
    <property type="match status" value="1"/>
</dbReference>
<dbReference type="PANTHER" id="PTHR45702:SF6">
    <property type="entry name" value="DISINTEGRIN AND METALLOPROTEINASE DOMAIN-CONTAINING PROTEIN 17"/>
    <property type="match status" value="1"/>
</dbReference>
<dbReference type="RefSeq" id="XP_065675131.1">
    <property type="nucleotide sequence ID" value="XM_065819059.1"/>
</dbReference>
<organism evidence="6 7">
    <name type="scientific">Hydra vulgaris</name>
    <name type="common">Hydra</name>
    <name type="synonym">Hydra attenuata</name>
    <dbReference type="NCBI Taxonomy" id="6087"/>
    <lineage>
        <taxon>Eukaryota</taxon>
        <taxon>Metazoa</taxon>
        <taxon>Cnidaria</taxon>
        <taxon>Hydrozoa</taxon>
        <taxon>Hydroidolina</taxon>
        <taxon>Anthoathecata</taxon>
        <taxon>Aplanulata</taxon>
        <taxon>Hydridae</taxon>
        <taxon>Hydra</taxon>
    </lineage>
</organism>
<dbReference type="GeneID" id="136071997"/>
<feature type="active site" evidence="1">
    <location>
        <position position="372"/>
    </location>
</feature>
<dbReference type="InterPro" id="IPR001762">
    <property type="entry name" value="Disintegrin_dom"/>
</dbReference>
<keyword evidence="6" id="KW-1185">Reference proteome</keyword>
<keyword evidence="2" id="KW-0472">Membrane</keyword>
<dbReference type="Pfam" id="PF00200">
    <property type="entry name" value="Disintegrin"/>
    <property type="match status" value="1"/>
</dbReference>
<proteinExistence type="predicted"/>
<dbReference type="InterPro" id="IPR032029">
    <property type="entry name" value="ADAM17_MPD"/>
</dbReference>
<feature type="transmembrane region" description="Helical" evidence="2">
    <location>
        <begin position="633"/>
        <end position="655"/>
    </location>
</feature>
<dbReference type="Gene3D" id="4.10.70.30">
    <property type="match status" value="1"/>
</dbReference>
<dbReference type="Gene3D" id="3.40.390.10">
    <property type="entry name" value="Collagenase (Catalytic Domain)"/>
    <property type="match status" value="1"/>
</dbReference>
<keyword evidence="2" id="KW-0812">Transmembrane</keyword>
<evidence type="ECO:0000256" key="2">
    <source>
        <dbReference type="SAM" id="Phobius"/>
    </source>
</evidence>
<dbReference type="InterPro" id="IPR024079">
    <property type="entry name" value="MetalloPept_cat_dom_sf"/>
</dbReference>
<feature type="binding site" evidence="1">
    <location>
        <position position="381"/>
    </location>
    <ligand>
        <name>Zn(2+)</name>
        <dbReference type="ChEBI" id="CHEBI:29105"/>
        <note>catalytic</note>
    </ligand>
</feature>
<feature type="binding site" evidence="1">
    <location>
        <position position="371"/>
    </location>
    <ligand>
        <name>Zn(2+)</name>
        <dbReference type="ChEBI" id="CHEBI:29105"/>
        <note>catalytic</note>
    </ligand>
</feature>
<dbReference type="InterPro" id="IPR036436">
    <property type="entry name" value="Disintegrin_dom_sf"/>
</dbReference>